<comment type="caution">
    <text evidence="1">The sequence shown here is derived from an EMBL/GenBank/DDBJ whole genome shotgun (WGS) entry which is preliminary data.</text>
</comment>
<dbReference type="EMBL" id="WBZC01000023">
    <property type="protein sequence ID" value="KAB3535256.1"/>
    <property type="molecule type" value="Genomic_DNA"/>
</dbReference>
<protein>
    <submittedName>
        <fullName evidence="1">Uncharacterized protein</fullName>
    </submittedName>
</protein>
<keyword evidence="2" id="KW-1185">Reference proteome</keyword>
<proteinExistence type="predicted"/>
<evidence type="ECO:0000313" key="1">
    <source>
        <dbReference type="EMBL" id="KAB3535256.1"/>
    </source>
</evidence>
<evidence type="ECO:0000313" key="2">
    <source>
        <dbReference type="Proteomes" id="UP000432715"/>
    </source>
</evidence>
<accession>A0A6I0F9M3</accession>
<reference evidence="1 2" key="1">
    <citation type="submission" date="2019-10" db="EMBL/GenBank/DDBJ databases">
        <title>Alkaliphilus serpentinus sp. nov. and Alkaliphilus pronyensis sp. nov., two novel anaerobic alkaliphilic species isolated from the serpentinized-hosted hydrothermal field of the Prony Bay (New Caledonia).</title>
        <authorList>
            <person name="Postec A."/>
        </authorList>
    </citation>
    <scope>NUCLEOTIDE SEQUENCE [LARGE SCALE GENOMIC DNA]</scope>
    <source>
        <strain evidence="1 2">LacV</strain>
    </source>
</reference>
<dbReference type="Proteomes" id="UP000432715">
    <property type="component" value="Unassembled WGS sequence"/>
</dbReference>
<organism evidence="1 2">
    <name type="scientific">Alkaliphilus pronyensis</name>
    <dbReference type="NCBI Taxonomy" id="1482732"/>
    <lineage>
        <taxon>Bacteria</taxon>
        <taxon>Bacillati</taxon>
        <taxon>Bacillota</taxon>
        <taxon>Clostridia</taxon>
        <taxon>Peptostreptococcales</taxon>
        <taxon>Natronincolaceae</taxon>
        <taxon>Alkaliphilus</taxon>
    </lineage>
</organism>
<dbReference type="RefSeq" id="WP_151860972.1">
    <property type="nucleotide sequence ID" value="NZ_WBZC01000023.1"/>
</dbReference>
<gene>
    <name evidence="1" type="ORF">F8154_07385</name>
</gene>
<dbReference type="AlphaFoldDB" id="A0A6I0F9M3"/>
<name>A0A6I0F9M3_9FIRM</name>
<sequence length="191" mass="22849">MAIKKTFVIVLLMFIVVLYINNKNQQIGVINFYTLQVMERNTQEIIQVLERDLFDEEYFNTLIEKASTLSGYASTQRNLDFLGEFYWNLVVDYDQKEKLKNGDVDMLVKLKSFNEMLKKMIENSRGYGRYVILEISLRPSLLVDHNVPLATYYYLHFNKRDLERKLEQRFDLYEHGTVFRDNETKEPSLRF</sequence>